<dbReference type="PANTHER" id="PTHR43467:SF2">
    <property type="entry name" value="COBALT-PRECORRIN-2 C(20)-METHYLTRANSFERASE"/>
    <property type="match status" value="1"/>
</dbReference>
<dbReference type="NCBIfam" id="NF004647">
    <property type="entry name" value="PRK05990.1"/>
    <property type="match status" value="1"/>
</dbReference>
<dbReference type="InterPro" id="IPR012382">
    <property type="entry name" value="CobI/CbiL"/>
</dbReference>
<keyword evidence="3" id="KW-0169">Cobalamin biosynthesis</keyword>
<reference evidence="9 10" key="1">
    <citation type="submission" date="2024-06" db="EMBL/GenBank/DDBJ databases">
        <authorList>
            <person name="Kim D.-U."/>
        </authorList>
    </citation>
    <scope>NUCLEOTIDE SEQUENCE [LARGE SCALE GENOMIC DNA]</scope>
    <source>
        <strain evidence="9 10">KACC15460</strain>
    </source>
</reference>
<feature type="domain" description="Tetrapyrrole methylase" evidence="8">
    <location>
        <begin position="8"/>
        <end position="216"/>
    </location>
</feature>
<gene>
    <name evidence="9" type="ORF">ABVQ20_04320</name>
</gene>
<dbReference type="InterPro" id="IPR014776">
    <property type="entry name" value="4pyrrole_Mease_sub2"/>
</dbReference>
<protein>
    <submittedName>
        <fullName evidence="9">Precorrin-2 C(20)-methyltransferase</fullName>
        <ecNumber evidence="9">2.1.1.130</ecNumber>
    </submittedName>
</protein>
<evidence type="ECO:0000256" key="7">
    <source>
        <dbReference type="PIRNR" id="PIRNR036427"/>
    </source>
</evidence>
<sequence>MNAIAKGRLVGVGTGPGDPELLTLKAARALAEADVVAYFAKRGNNSNARTIVEARFRPDMVELPLLYPVTTEIDKDHDDYRSQITGFYEESAEKVAEHLQAGRMVAVLSEGDPLFYGSYMHLHVRLAHRFPTEVIPGITAMSGCWSANGLPIVQGDDVLTVLPGTMSEFELTRRLADTDAAVIMKVGRNLPKIRRALEATGKLARAVYVERGTMAGSVSMKLADKPDDKAPYFAIVLVAGWCGRPDASLEAGA</sequence>
<evidence type="ECO:0000256" key="1">
    <source>
        <dbReference type="ARBA" id="ARBA00004953"/>
    </source>
</evidence>
<dbReference type="GO" id="GO:0032259">
    <property type="term" value="P:methylation"/>
    <property type="evidence" value="ECO:0007669"/>
    <property type="project" value="UniProtKB-KW"/>
</dbReference>
<dbReference type="EMBL" id="JBEWSZ010000001">
    <property type="protein sequence ID" value="MET2826196.1"/>
    <property type="molecule type" value="Genomic_DNA"/>
</dbReference>
<keyword evidence="5 9" id="KW-0808">Transferase</keyword>
<evidence type="ECO:0000256" key="2">
    <source>
        <dbReference type="ARBA" id="ARBA00005879"/>
    </source>
</evidence>
<dbReference type="InterPro" id="IPR000878">
    <property type="entry name" value="4pyrrol_Mease"/>
</dbReference>
<dbReference type="InterPro" id="IPR003043">
    <property type="entry name" value="Uropor_MeTrfase_CS"/>
</dbReference>
<dbReference type="EC" id="2.1.1.130" evidence="9"/>
<dbReference type="InterPro" id="IPR006364">
    <property type="entry name" value="CobI/CbiL/CobIJ_dom"/>
</dbReference>
<dbReference type="Proteomes" id="UP001548832">
    <property type="component" value="Unassembled WGS sequence"/>
</dbReference>
<evidence type="ECO:0000313" key="10">
    <source>
        <dbReference type="Proteomes" id="UP001548832"/>
    </source>
</evidence>
<dbReference type="Gene3D" id="3.30.950.10">
    <property type="entry name" value="Methyltransferase, Cobalt-precorrin-4 Transmethylase, Domain 2"/>
    <property type="match status" value="1"/>
</dbReference>
<dbReference type="RefSeq" id="WP_354458259.1">
    <property type="nucleotide sequence ID" value="NZ_JBEWSZ010000001.1"/>
</dbReference>
<evidence type="ECO:0000259" key="8">
    <source>
        <dbReference type="Pfam" id="PF00590"/>
    </source>
</evidence>
<dbReference type="GO" id="GO:0030788">
    <property type="term" value="F:precorrin-2 C20-methyltransferase activity"/>
    <property type="evidence" value="ECO:0007669"/>
    <property type="project" value="UniProtKB-EC"/>
</dbReference>
<name>A0ABV2D821_9HYPH</name>
<keyword evidence="4 9" id="KW-0489">Methyltransferase</keyword>
<dbReference type="NCBIfam" id="TIGR01467">
    <property type="entry name" value="cobI_cbiL"/>
    <property type="match status" value="1"/>
</dbReference>
<dbReference type="CDD" id="cd11645">
    <property type="entry name" value="Precorrin_2_C20_MT"/>
    <property type="match status" value="1"/>
</dbReference>
<dbReference type="PIRSF" id="PIRSF036427">
    <property type="entry name" value="Precrrn-2_mtase"/>
    <property type="match status" value="1"/>
</dbReference>
<evidence type="ECO:0000313" key="9">
    <source>
        <dbReference type="EMBL" id="MET2826196.1"/>
    </source>
</evidence>
<dbReference type="Gene3D" id="3.40.1010.10">
    <property type="entry name" value="Cobalt-precorrin-4 Transmethylase, Domain 1"/>
    <property type="match status" value="1"/>
</dbReference>
<evidence type="ECO:0000256" key="3">
    <source>
        <dbReference type="ARBA" id="ARBA00022573"/>
    </source>
</evidence>
<evidence type="ECO:0000256" key="4">
    <source>
        <dbReference type="ARBA" id="ARBA00022603"/>
    </source>
</evidence>
<accession>A0ABV2D821</accession>
<organism evidence="9 10">
    <name type="scientific">Mesorhizobium shangrilense</name>
    <dbReference type="NCBI Taxonomy" id="460060"/>
    <lineage>
        <taxon>Bacteria</taxon>
        <taxon>Pseudomonadati</taxon>
        <taxon>Pseudomonadota</taxon>
        <taxon>Alphaproteobacteria</taxon>
        <taxon>Hyphomicrobiales</taxon>
        <taxon>Phyllobacteriaceae</taxon>
        <taxon>Mesorhizobium</taxon>
    </lineage>
</organism>
<dbReference type="InterPro" id="IPR014777">
    <property type="entry name" value="4pyrrole_Mease_sub1"/>
</dbReference>
<evidence type="ECO:0000256" key="5">
    <source>
        <dbReference type="ARBA" id="ARBA00022679"/>
    </source>
</evidence>
<evidence type="ECO:0000256" key="6">
    <source>
        <dbReference type="ARBA" id="ARBA00022691"/>
    </source>
</evidence>
<comment type="similarity">
    <text evidence="2 7">Belongs to the precorrin methyltransferase family.</text>
</comment>
<proteinExistence type="inferred from homology"/>
<dbReference type="SUPFAM" id="SSF53790">
    <property type="entry name" value="Tetrapyrrole methylase"/>
    <property type="match status" value="1"/>
</dbReference>
<dbReference type="Pfam" id="PF00590">
    <property type="entry name" value="TP_methylase"/>
    <property type="match status" value="1"/>
</dbReference>
<keyword evidence="10" id="KW-1185">Reference proteome</keyword>
<keyword evidence="6" id="KW-0949">S-adenosyl-L-methionine</keyword>
<dbReference type="PANTHER" id="PTHR43467">
    <property type="entry name" value="COBALT-PRECORRIN-2 C(20)-METHYLTRANSFERASE"/>
    <property type="match status" value="1"/>
</dbReference>
<dbReference type="PROSITE" id="PS00839">
    <property type="entry name" value="SUMT_1"/>
    <property type="match status" value="1"/>
</dbReference>
<comment type="caution">
    <text evidence="9">The sequence shown here is derived from an EMBL/GenBank/DDBJ whole genome shotgun (WGS) entry which is preliminary data.</text>
</comment>
<comment type="pathway">
    <text evidence="1">Cofactor biosynthesis; adenosylcobalamin biosynthesis.</text>
</comment>
<dbReference type="InterPro" id="IPR035996">
    <property type="entry name" value="4pyrrol_Methylase_sf"/>
</dbReference>